<keyword evidence="13" id="KW-1185">Reference proteome</keyword>
<keyword evidence="5 10" id="KW-0732">Signal</keyword>
<feature type="chain" id="PRO_5047207768" description="feruloyl esterase" evidence="10">
    <location>
        <begin position="29"/>
        <end position="353"/>
    </location>
</feature>
<keyword evidence="4" id="KW-0858">Xylan degradation</keyword>
<evidence type="ECO:0000256" key="9">
    <source>
        <dbReference type="ARBA" id="ARBA00034075"/>
    </source>
</evidence>
<feature type="domain" description="Phospholipase/carboxylesterase/thioesterase" evidence="11">
    <location>
        <begin position="106"/>
        <end position="262"/>
    </location>
</feature>
<comment type="catalytic activity">
    <reaction evidence="9">
        <text>feruloyl-polysaccharide + H2O = ferulate + polysaccharide.</text>
        <dbReference type="EC" id="3.1.1.73"/>
    </reaction>
</comment>
<keyword evidence="7" id="KW-0119">Carbohydrate metabolism</keyword>
<sequence>MFMWLKNTFSKASVSFLLLNKALLTTLAFQQPFQQSKYTPLVAQTIPEFQSFFPSWLKEDFTGLEPGDYVFNFTDDLIRGQPREFLVHVPEMLSHDGSKIPIFFGLHGMGDSPENFAHGTGMNLASDTHKFLAVYPKGSALTVDSTSYTWNAGTCCLSKGDDIKFLNRVMRYLIDSLGEERVDFDRIFTLGFSAGGAMSYSWACHNNGLGIDEDGAPLVKFRGIAPMSGSMAGNCDHKFNSNNAFSIAHFHGTSDPLFPYRYKLYLPIGYKIRTALDTINFWSNEKFHCKSSSIGYHNGTVTQHVYQDCLDHRVRVSLVETQRGKHSWPPAEYVNASDFIWRYFNERDSTSSS</sequence>
<organism evidence="12 13">
    <name type="scientific">Basidiobolus ranarum</name>
    <dbReference type="NCBI Taxonomy" id="34480"/>
    <lineage>
        <taxon>Eukaryota</taxon>
        <taxon>Fungi</taxon>
        <taxon>Fungi incertae sedis</taxon>
        <taxon>Zoopagomycota</taxon>
        <taxon>Entomophthoromycotina</taxon>
        <taxon>Basidiobolomycetes</taxon>
        <taxon>Basidiobolales</taxon>
        <taxon>Basidiobolaceae</taxon>
        <taxon>Basidiobolus</taxon>
    </lineage>
</organism>
<dbReference type="EC" id="3.1.1.73" evidence="2"/>
<evidence type="ECO:0000313" key="12">
    <source>
        <dbReference type="EMBL" id="KAK9686183.1"/>
    </source>
</evidence>
<evidence type="ECO:0000256" key="10">
    <source>
        <dbReference type="SAM" id="SignalP"/>
    </source>
</evidence>
<keyword evidence="3" id="KW-0964">Secreted</keyword>
<comment type="subcellular location">
    <subcellularLocation>
        <location evidence="1">Secreted</location>
    </subcellularLocation>
</comment>
<gene>
    <name evidence="12" type="ORF">K7432_015242</name>
</gene>
<evidence type="ECO:0000256" key="2">
    <source>
        <dbReference type="ARBA" id="ARBA00013091"/>
    </source>
</evidence>
<dbReference type="EMBL" id="JASJQH010008874">
    <property type="protein sequence ID" value="KAK9686183.1"/>
    <property type="molecule type" value="Genomic_DNA"/>
</dbReference>
<evidence type="ECO:0000256" key="6">
    <source>
        <dbReference type="ARBA" id="ARBA00022801"/>
    </source>
</evidence>
<dbReference type="InterPro" id="IPR003140">
    <property type="entry name" value="PLipase/COase/thioEstase"/>
</dbReference>
<comment type="caution">
    <text evidence="12">The sequence shown here is derived from an EMBL/GenBank/DDBJ whole genome shotgun (WGS) entry which is preliminary data.</text>
</comment>
<reference evidence="12 13" key="1">
    <citation type="submission" date="2023-04" db="EMBL/GenBank/DDBJ databases">
        <title>Genome of Basidiobolus ranarum AG-B5.</title>
        <authorList>
            <person name="Stajich J.E."/>
            <person name="Carter-House D."/>
            <person name="Gryganskyi A."/>
        </authorList>
    </citation>
    <scope>NUCLEOTIDE SEQUENCE [LARGE SCALE GENOMIC DNA]</scope>
    <source>
        <strain evidence="12 13">AG-B5</strain>
    </source>
</reference>
<evidence type="ECO:0000256" key="7">
    <source>
        <dbReference type="ARBA" id="ARBA00023277"/>
    </source>
</evidence>
<feature type="signal peptide" evidence="10">
    <location>
        <begin position="1"/>
        <end position="28"/>
    </location>
</feature>
<dbReference type="SUPFAM" id="SSF53474">
    <property type="entry name" value="alpha/beta-Hydrolases"/>
    <property type="match status" value="1"/>
</dbReference>
<dbReference type="Proteomes" id="UP001479436">
    <property type="component" value="Unassembled WGS sequence"/>
</dbReference>
<keyword evidence="8" id="KW-0624">Polysaccharide degradation</keyword>
<evidence type="ECO:0000256" key="5">
    <source>
        <dbReference type="ARBA" id="ARBA00022729"/>
    </source>
</evidence>
<evidence type="ECO:0000313" key="13">
    <source>
        <dbReference type="Proteomes" id="UP001479436"/>
    </source>
</evidence>
<evidence type="ECO:0000259" key="11">
    <source>
        <dbReference type="Pfam" id="PF02230"/>
    </source>
</evidence>
<evidence type="ECO:0000256" key="4">
    <source>
        <dbReference type="ARBA" id="ARBA00022651"/>
    </source>
</evidence>
<dbReference type="PANTHER" id="PTHR38050:SF2">
    <property type="entry name" value="FERULOYL ESTERASE C-RELATED"/>
    <property type="match status" value="1"/>
</dbReference>
<name>A0ABR2VP99_9FUNG</name>
<proteinExistence type="predicted"/>
<dbReference type="PANTHER" id="PTHR38050">
    <property type="match status" value="1"/>
</dbReference>
<dbReference type="InterPro" id="IPR029058">
    <property type="entry name" value="AB_hydrolase_fold"/>
</dbReference>
<protein>
    <recommendedName>
        <fullName evidence="2">feruloyl esterase</fullName>
        <ecNumber evidence="2">3.1.1.73</ecNumber>
    </recommendedName>
</protein>
<dbReference type="Pfam" id="PF02230">
    <property type="entry name" value="Abhydrolase_2"/>
    <property type="match status" value="1"/>
</dbReference>
<evidence type="ECO:0000256" key="8">
    <source>
        <dbReference type="ARBA" id="ARBA00023326"/>
    </source>
</evidence>
<accession>A0ABR2VP99</accession>
<evidence type="ECO:0000256" key="3">
    <source>
        <dbReference type="ARBA" id="ARBA00022525"/>
    </source>
</evidence>
<dbReference type="Gene3D" id="3.40.50.1820">
    <property type="entry name" value="alpha/beta hydrolase"/>
    <property type="match status" value="1"/>
</dbReference>
<keyword evidence="6" id="KW-0378">Hydrolase</keyword>
<evidence type="ECO:0000256" key="1">
    <source>
        <dbReference type="ARBA" id="ARBA00004613"/>
    </source>
</evidence>
<dbReference type="InterPro" id="IPR043595">
    <property type="entry name" value="FaeB/C/D"/>
</dbReference>